<dbReference type="SUPFAM" id="SSF81383">
    <property type="entry name" value="F-box domain"/>
    <property type="match status" value="1"/>
</dbReference>
<dbReference type="InterPro" id="IPR006527">
    <property type="entry name" value="F-box-assoc_dom_typ1"/>
</dbReference>
<dbReference type="SMART" id="SM00256">
    <property type="entry name" value="FBOX"/>
    <property type="match status" value="1"/>
</dbReference>
<dbReference type="NCBIfam" id="TIGR01640">
    <property type="entry name" value="F_box_assoc_1"/>
    <property type="match status" value="1"/>
</dbReference>
<feature type="domain" description="F-box" evidence="1">
    <location>
        <begin position="1"/>
        <end position="39"/>
    </location>
</feature>
<accession>A0ABQ7ZIR8</accession>
<organism evidence="2 3">
    <name type="scientific">Brassica napus</name>
    <name type="common">Rape</name>
    <dbReference type="NCBI Taxonomy" id="3708"/>
    <lineage>
        <taxon>Eukaryota</taxon>
        <taxon>Viridiplantae</taxon>
        <taxon>Streptophyta</taxon>
        <taxon>Embryophyta</taxon>
        <taxon>Tracheophyta</taxon>
        <taxon>Spermatophyta</taxon>
        <taxon>Magnoliopsida</taxon>
        <taxon>eudicotyledons</taxon>
        <taxon>Gunneridae</taxon>
        <taxon>Pentapetalae</taxon>
        <taxon>rosids</taxon>
        <taxon>malvids</taxon>
        <taxon>Brassicales</taxon>
        <taxon>Brassicaceae</taxon>
        <taxon>Brassiceae</taxon>
        <taxon>Brassica</taxon>
    </lineage>
</organism>
<dbReference type="Pfam" id="PF00646">
    <property type="entry name" value="F-box"/>
    <property type="match status" value="1"/>
</dbReference>
<dbReference type="Proteomes" id="UP000824890">
    <property type="component" value="Unassembled WGS sequence"/>
</dbReference>
<name>A0ABQ7ZIR8_BRANA</name>
<dbReference type="InterPro" id="IPR050796">
    <property type="entry name" value="SCF_F-box_component"/>
</dbReference>
<dbReference type="PANTHER" id="PTHR31672">
    <property type="entry name" value="BNACNNG10540D PROTEIN"/>
    <property type="match status" value="1"/>
</dbReference>
<keyword evidence="3" id="KW-1185">Reference proteome</keyword>
<dbReference type="InterPro" id="IPR036047">
    <property type="entry name" value="F-box-like_dom_sf"/>
</dbReference>
<evidence type="ECO:0000313" key="3">
    <source>
        <dbReference type="Proteomes" id="UP000824890"/>
    </source>
</evidence>
<comment type="caution">
    <text evidence="2">The sequence shown here is derived from an EMBL/GenBank/DDBJ whole genome shotgun (WGS) entry which is preliminary data.</text>
</comment>
<dbReference type="EMBL" id="JAGKQM010000015">
    <property type="protein sequence ID" value="KAH0880107.1"/>
    <property type="molecule type" value="Genomic_DNA"/>
</dbReference>
<gene>
    <name evidence="2" type="ORF">HID58_067501</name>
</gene>
<evidence type="ECO:0000259" key="1">
    <source>
        <dbReference type="SMART" id="SM00256"/>
    </source>
</evidence>
<dbReference type="PANTHER" id="PTHR31672:SF10">
    <property type="entry name" value="F-BOX DOMAIN-CONTAINING PROTEIN"/>
    <property type="match status" value="1"/>
</dbReference>
<sequence length="407" mass="46684">MDLMEEILSRVPVKSIGAVRSTCRNWNALSKDQSFVNKHIDKAVIKRNGGSCDHDDLISVNLYNFHNKTFDPSINRKGILITRENSDSVVFVHRVFYCNGLLLCLWRGNNKRRLLVCNPYWGKTRCIKCPTERLNEMFAFGYDKSCSSHKIFRLSKDDNIFIHIDIYDLSSDSWKTPDVAFHRNVIEYTKPGLSLKGNTYWYAYDKESRDRFLHCFDFTRGRFGPRLPPPVDFGYGFNVSLSSVKEEKLALLLKPQCGTKVAVWVTEKIEPDAVSWSKLFKVEMLQLNCGFLFGSFLIDEEKKTVEKKTVVVFDDYDICRNISAYIIDGENGHFRKVGLNESRYSRLYNLVSNYVPSSVHIEGHDGFKRSGGGCGSLRIRMVAISSGFKRFVRLVLRLGNGVFAGYL</sequence>
<dbReference type="Gene3D" id="1.20.1280.50">
    <property type="match status" value="1"/>
</dbReference>
<dbReference type="CDD" id="cd22157">
    <property type="entry name" value="F-box_AtFBW1-like"/>
    <property type="match status" value="1"/>
</dbReference>
<dbReference type="InterPro" id="IPR001810">
    <property type="entry name" value="F-box_dom"/>
</dbReference>
<dbReference type="Pfam" id="PF07734">
    <property type="entry name" value="FBA_1"/>
    <property type="match status" value="1"/>
</dbReference>
<evidence type="ECO:0000313" key="2">
    <source>
        <dbReference type="EMBL" id="KAH0880107.1"/>
    </source>
</evidence>
<protein>
    <recommendedName>
        <fullName evidence="1">F-box domain-containing protein</fullName>
    </recommendedName>
</protein>
<dbReference type="InterPro" id="IPR017451">
    <property type="entry name" value="F-box-assoc_interact_dom"/>
</dbReference>
<reference evidence="2 3" key="1">
    <citation type="submission" date="2021-05" db="EMBL/GenBank/DDBJ databases">
        <title>Genome Assembly of Synthetic Allotetraploid Brassica napus Reveals Homoeologous Exchanges between Subgenomes.</title>
        <authorList>
            <person name="Davis J.T."/>
        </authorList>
    </citation>
    <scope>NUCLEOTIDE SEQUENCE [LARGE SCALE GENOMIC DNA]</scope>
    <source>
        <strain evidence="3">cv. Da-Ae</strain>
        <tissue evidence="2">Seedling</tissue>
    </source>
</reference>
<proteinExistence type="predicted"/>